<dbReference type="Pfam" id="PF11553">
    <property type="entry name" value="DUF3231"/>
    <property type="match status" value="2"/>
</dbReference>
<accession>A0ABW5QA37</accession>
<gene>
    <name evidence="1" type="ORF">ACFSW4_08285</name>
</gene>
<dbReference type="Proteomes" id="UP001597452">
    <property type="component" value="Unassembled WGS sequence"/>
</dbReference>
<organism evidence="1 2">
    <name type="scientific">Piscibacillus salipiscarius</name>
    <dbReference type="NCBI Taxonomy" id="299480"/>
    <lineage>
        <taxon>Bacteria</taxon>
        <taxon>Bacillati</taxon>
        <taxon>Bacillota</taxon>
        <taxon>Bacilli</taxon>
        <taxon>Bacillales</taxon>
        <taxon>Bacillaceae</taxon>
        <taxon>Piscibacillus</taxon>
    </lineage>
</organism>
<dbReference type="Gene3D" id="1.20.1260.10">
    <property type="match status" value="2"/>
</dbReference>
<name>A0ABW5QA37_9BACI</name>
<dbReference type="InterPro" id="IPR021617">
    <property type="entry name" value="DUF3231"/>
</dbReference>
<evidence type="ECO:0000313" key="2">
    <source>
        <dbReference type="Proteomes" id="UP001597452"/>
    </source>
</evidence>
<dbReference type="EMBL" id="JBHUMZ010000019">
    <property type="protein sequence ID" value="MFD2638858.1"/>
    <property type="molecule type" value="Genomic_DNA"/>
</dbReference>
<comment type="caution">
    <text evidence="1">The sequence shown here is derived from an EMBL/GenBank/DDBJ whole genome shotgun (WGS) entry which is preliminary data.</text>
</comment>
<protein>
    <submittedName>
        <fullName evidence="1">DUF3231 family protein</fullName>
    </submittedName>
</protein>
<reference evidence="2" key="1">
    <citation type="journal article" date="2019" name="Int. J. Syst. Evol. Microbiol.">
        <title>The Global Catalogue of Microorganisms (GCM) 10K type strain sequencing project: providing services to taxonomists for standard genome sequencing and annotation.</title>
        <authorList>
            <consortium name="The Broad Institute Genomics Platform"/>
            <consortium name="The Broad Institute Genome Sequencing Center for Infectious Disease"/>
            <person name="Wu L."/>
            <person name="Ma J."/>
        </authorList>
    </citation>
    <scope>NUCLEOTIDE SEQUENCE [LARGE SCALE GENOMIC DNA]</scope>
    <source>
        <strain evidence="2">TISTR 1571</strain>
    </source>
</reference>
<dbReference type="RefSeq" id="WP_377328627.1">
    <property type="nucleotide sequence ID" value="NZ_JBHUMZ010000019.1"/>
</dbReference>
<proteinExistence type="predicted"/>
<sequence length="335" mass="38388">MGEQVSSHHFSDLTANEVSNLWSSYLKNSMEQRLFEYFYASCEDDQTRKIASRIIEHAKSTLKELDTIFDHENLSTPHAFTEQDVTADAHKVFSDTFILYFCHDITMLSMSTYPSALSDCSRPDIREFFQKRIEAFLSLQNDVINVMLEKGVYLKPAQLEMENEVDFVRSKKYLSGLFTGARPVNAPEIANLTRISHRAQFSKMVFVTFHKLAHKVELKEHFSQGRNGIENVLESLSEVLEKENIPLSASGDFKISPVEMSPFSDRLMLFFVNTCLGMFCFQMVSQALNSTLRSDIVVKLTKISTKMRKYYSAGLLLAIKEGWFEQPPNPVDHKV</sequence>
<keyword evidence="2" id="KW-1185">Reference proteome</keyword>
<dbReference type="InterPro" id="IPR012347">
    <property type="entry name" value="Ferritin-like"/>
</dbReference>
<evidence type="ECO:0000313" key="1">
    <source>
        <dbReference type="EMBL" id="MFD2638858.1"/>
    </source>
</evidence>